<evidence type="ECO:0000256" key="3">
    <source>
        <dbReference type="PROSITE-ProRule" id="PRU00339"/>
    </source>
</evidence>
<dbReference type="RefSeq" id="WP_172239586.1">
    <property type="nucleotide sequence ID" value="NZ_BMDD01000001.1"/>
</dbReference>
<feature type="repeat" description="TPR" evidence="3">
    <location>
        <begin position="313"/>
        <end position="346"/>
    </location>
</feature>
<dbReference type="Pfam" id="PF13181">
    <property type="entry name" value="TPR_8"/>
    <property type="match status" value="1"/>
</dbReference>
<sequence>MGIWQILGIAPTSDSRAIKRAYAALLKKTHPEDDPEGFQRLREAYGEALEQAKTLEPQARADAHFVGGSANDAAASNGEHDAERLPAWGEANRLAQRRRVPRTNEEGIPSHPGSTDVPASASGQSVEGLDPDGLIRLFEELYDDYAQRIQVEKWSELLEHEQLKNFSFKQEVQPKVLAFLSEHPHLPLPVWQRLDQIFYWTDDEVGLAKLVPPDFAAFVLNSIRQPAALRFEYLPPGKDFSHDEFLSLRASGATLMGNGRLREAVEQFDKAYMLFHRDPDLLRLRATTLHLLGKDLRAEEDWKALVAEFPNERDALLRLADRFLETERAAEALDLLRRALDLLPNDPQALLGLARCLRELERCGEARQVCDLALLLEPSDIELRIRLLDLQAMQAEQLLDVLKRYPGDRDSRFAAGELLFELERYADCERLLTEAPTYGSTSAMKTLLGRVWIMLGREEEGSRCLDQAVDLSSSSSKNAYYAWLHRGLYRIKCEQWSAAEKDLKTAQTLFLGENVVIWAALADCAIGQDHHEEALELINRALSLKPEGVHYGKRAVVRYRLGQYEEALADFERASANRSGHPNWLWMKGLCELKTRRYDEALQSLEHSRNFGDSPLVRAALCELYLRKGRYAEALAEAEHATEVDGKMLLLQGWAYRKLGRSREARSTFMRVAEVAPGDPEILRFALDELAARGEALALDYADRILALEPDDTETQMRRIGVLFEHERIAEAGAVISELLNRQSIKPLYPQVHYYIGAWLLKKGEYESAMQHLRQAYDAGLRGDATSLLSIALFENGLTEEALYLARQASEENPSHPDYKSRLEKMEGRSSIPSSLRQLMRSPSRRESWPFSMKLYPVRIEPRDVRPYEMEGWNR</sequence>
<evidence type="ECO:0000313" key="6">
    <source>
        <dbReference type="EMBL" id="GGH71513.1"/>
    </source>
</evidence>
<keyword evidence="2" id="KW-0346">Stress response</keyword>
<evidence type="ECO:0000256" key="4">
    <source>
        <dbReference type="SAM" id="MobiDB-lite"/>
    </source>
</evidence>
<dbReference type="SMART" id="SM00028">
    <property type="entry name" value="TPR"/>
    <property type="match status" value="12"/>
</dbReference>
<dbReference type="InterPro" id="IPR036869">
    <property type="entry name" value="J_dom_sf"/>
</dbReference>
<evidence type="ECO:0000256" key="1">
    <source>
        <dbReference type="ARBA" id="ARBA00022705"/>
    </source>
</evidence>
<dbReference type="SUPFAM" id="SSF46565">
    <property type="entry name" value="Chaperone J-domain"/>
    <property type="match status" value="1"/>
</dbReference>
<evidence type="ECO:0000313" key="7">
    <source>
        <dbReference type="Proteomes" id="UP000605427"/>
    </source>
</evidence>
<keyword evidence="1" id="KW-0235">DNA replication</keyword>
<dbReference type="PROSITE" id="PS50005">
    <property type="entry name" value="TPR"/>
    <property type="match status" value="2"/>
</dbReference>
<keyword evidence="3" id="KW-0802">TPR repeat</keyword>
<dbReference type="Proteomes" id="UP000605427">
    <property type="component" value="Unassembled WGS sequence"/>
</dbReference>
<dbReference type="Pfam" id="PF13432">
    <property type="entry name" value="TPR_16"/>
    <property type="match status" value="3"/>
</dbReference>
<evidence type="ECO:0000256" key="2">
    <source>
        <dbReference type="ARBA" id="ARBA00023016"/>
    </source>
</evidence>
<feature type="compositionally biased region" description="Basic and acidic residues" evidence="4">
    <location>
        <begin position="809"/>
        <end position="828"/>
    </location>
</feature>
<proteinExistence type="predicted"/>
<feature type="region of interest" description="Disordered" evidence="4">
    <location>
        <begin position="809"/>
        <end position="837"/>
    </location>
</feature>
<keyword evidence="7" id="KW-1185">Reference proteome</keyword>
<accession>A0ABQ1ZPN8</accession>
<dbReference type="CDD" id="cd06257">
    <property type="entry name" value="DnaJ"/>
    <property type="match status" value="1"/>
</dbReference>
<dbReference type="PANTHER" id="PTHR12558">
    <property type="entry name" value="CELL DIVISION CYCLE 16,23,27"/>
    <property type="match status" value="1"/>
</dbReference>
<dbReference type="EMBL" id="BMDD01000001">
    <property type="protein sequence ID" value="GGH71513.1"/>
    <property type="molecule type" value="Genomic_DNA"/>
</dbReference>
<dbReference type="Pfam" id="PF14559">
    <property type="entry name" value="TPR_19"/>
    <property type="match status" value="1"/>
</dbReference>
<feature type="domain" description="J" evidence="5">
    <location>
        <begin position="2"/>
        <end position="67"/>
    </location>
</feature>
<comment type="caution">
    <text evidence="6">The sequence shown here is derived from an EMBL/GenBank/DDBJ whole genome shotgun (WGS) entry which is preliminary data.</text>
</comment>
<dbReference type="InterPro" id="IPR019734">
    <property type="entry name" value="TPR_rpt"/>
</dbReference>
<dbReference type="InterPro" id="IPR011990">
    <property type="entry name" value="TPR-like_helical_dom_sf"/>
</dbReference>
<dbReference type="PROSITE" id="PS50076">
    <property type="entry name" value="DNAJ_2"/>
    <property type="match status" value="1"/>
</dbReference>
<feature type="repeat" description="TPR" evidence="3">
    <location>
        <begin position="515"/>
        <end position="548"/>
    </location>
</feature>
<dbReference type="PANTHER" id="PTHR12558:SF13">
    <property type="entry name" value="CELL DIVISION CYCLE PROTEIN 27 HOMOLOG"/>
    <property type="match status" value="1"/>
</dbReference>
<name>A0ABQ1ZPN8_9BACL</name>
<feature type="region of interest" description="Disordered" evidence="4">
    <location>
        <begin position="69"/>
        <end position="125"/>
    </location>
</feature>
<dbReference type="InterPro" id="IPR001623">
    <property type="entry name" value="DnaJ_domain"/>
</dbReference>
<organism evidence="6 7">
    <name type="scientific">Saccharibacillus endophyticus</name>
    <dbReference type="NCBI Taxonomy" id="2060666"/>
    <lineage>
        <taxon>Bacteria</taxon>
        <taxon>Bacillati</taxon>
        <taxon>Bacillota</taxon>
        <taxon>Bacilli</taxon>
        <taxon>Bacillales</taxon>
        <taxon>Paenibacillaceae</taxon>
        <taxon>Saccharibacillus</taxon>
    </lineage>
</organism>
<dbReference type="Gene3D" id="1.10.287.110">
    <property type="entry name" value="DnaJ domain"/>
    <property type="match status" value="1"/>
</dbReference>
<protein>
    <recommendedName>
        <fullName evidence="5">J domain-containing protein</fullName>
    </recommendedName>
</protein>
<dbReference type="Gene3D" id="1.25.40.10">
    <property type="entry name" value="Tetratricopeptide repeat domain"/>
    <property type="match status" value="4"/>
</dbReference>
<evidence type="ECO:0000259" key="5">
    <source>
        <dbReference type="PROSITE" id="PS50076"/>
    </source>
</evidence>
<dbReference type="SUPFAM" id="SSF48452">
    <property type="entry name" value="TPR-like"/>
    <property type="match status" value="3"/>
</dbReference>
<reference evidence="7" key="1">
    <citation type="journal article" date="2019" name="Int. J. Syst. Evol. Microbiol.">
        <title>The Global Catalogue of Microorganisms (GCM) 10K type strain sequencing project: providing services to taxonomists for standard genome sequencing and annotation.</title>
        <authorList>
            <consortium name="The Broad Institute Genomics Platform"/>
            <consortium name="The Broad Institute Genome Sequencing Center for Infectious Disease"/>
            <person name="Wu L."/>
            <person name="Ma J."/>
        </authorList>
    </citation>
    <scope>NUCLEOTIDE SEQUENCE [LARGE SCALE GENOMIC DNA]</scope>
    <source>
        <strain evidence="7">CCM 8702</strain>
    </source>
</reference>
<gene>
    <name evidence="6" type="ORF">GCM10007362_08710</name>
</gene>